<feature type="domain" description="BTB" evidence="9">
    <location>
        <begin position="32"/>
        <end position="103"/>
    </location>
</feature>
<dbReference type="PANTHER" id="PTHR16515">
    <property type="entry name" value="PR DOMAIN ZINC FINGER PROTEIN"/>
    <property type="match status" value="1"/>
</dbReference>
<evidence type="ECO:0000259" key="10">
    <source>
        <dbReference type="PROSITE" id="PS50157"/>
    </source>
</evidence>
<organism evidence="11 12">
    <name type="scientific">Penaeus vannamei</name>
    <name type="common">Whiteleg shrimp</name>
    <name type="synonym">Litopenaeus vannamei</name>
    <dbReference type="NCBI Taxonomy" id="6689"/>
    <lineage>
        <taxon>Eukaryota</taxon>
        <taxon>Metazoa</taxon>
        <taxon>Ecdysozoa</taxon>
        <taxon>Arthropoda</taxon>
        <taxon>Crustacea</taxon>
        <taxon>Multicrustacea</taxon>
        <taxon>Malacostraca</taxon>
        <taxon>Eumalacostraca</taxon>
        <taxon>Eucarida</taxon>
        <taxon>Decapoda</taxon>
        <taxon>Dendrobranchiata</taxon>
        <taxon>Penaeoidea</taxon>
        <taxon>Penaeidae</taxon>
        <taxon>Penaeus</taxon>
    </lineage>
</organism>
<evidence type="ECO:0000256" key="7">
    <source>
        <dbReference type="PROSITE-ProRule" id="PRU00042"/>
    </source>
</evidence>
<keyword evidence="2" id="KW-0479">Metal-binding</keyword>
<feature type="compositionally biased region" description="Polar residues" evidence="8">
    <location>
        <begin position="390"/>
        <end position="408"/>
    </location>
</feature>
<accession>A0A423SL68</accession>
<dbReference type="Pfam" id="PF00651">
    <property type="entry name" value="BTB"/>
    <property type="match status" value="1"/>
</dbReference>
<dbReference type="InterPro" id="IPR000210">
    <property type="entry name" value="BTB/POZ_dom"/>
</dbReference>
<evidence type="ECO:0000259" key="9">
    <source>
        <dbReference type="PROSITE" id="PS50097"/>
    </source>
</evidence>
<keyword evidence="6" id="KW-0539">Nucleus</keyword>
<dbReference type="GO" id="GO:0010468">
    <property type="term" value="P:regulation of gene expression"/>
    <property type="evidence" value="ECO:0007669"/>
    <property type="project" value="TreeGrafter"/>
</dbReference>
<evidence type="ECO:0000256" key="8">
    <source>
        <dbReference type="SAM" id="MobiDB-lite"/>
    </source>
</evidence>
<gene>
    <name evidence="11" type="ORF">C7M84_017041</name>
</gene>
<dbReference type="SMART" id="SM00225">
    <property type="entry name" value="BTB"/>
    <property type="match status" value="1"/>
</dbReference>
<protein>
    <submittedName>
        <fullName evidence="11">Uncharacterized protein</fullName>
    </submittedName>
</protein>
<dbReference type="SMART" id="SM00355">
    <property type="entry name" value="ZnF_C2H2"/>
    <property type="match status" value="4"/>
</dbReference>
<dbReference type="GO" id="GO:0005634">
    <property type="term" value="C:nucleus"/>
    <property type="evidence" value="ECO:0007669"/>
    <property type="project" value="UniProtKB-SubCell"/>
</dbReference>
<feature type="compositionally biased region" description="Low complexity" evidence="8">
    <location>
        <begin position="799"/>
        <end position="812"/>
    </location>
</feature>
<keyword evidence="5" id="KW-0862">Zinc</keyword>
<dbReference type="SUPFAM" id="SSF54695">
    <property type="entry name" value="POZ domain"/>
    <property type="match status" value="1"/>
</dbReference>
<feature type="domain" description="C2H2-type" evidence="10">
    <location>
        <begin position="948"/>
        <end position="976"/>
    </location>
</feature>
<name>A0A423SL68_PENVA</name>
<evidence type="ECO:0000256" key="6">
    <source>
        <dbReference type="ARBA" id="ARBA00023242"/>
    </source>
</evidence>
<dbReference type="Gene3D" id="3.30.160.60">
    <property type="entry name" value="Classic Zinc Finger"/>
    <property type="match status" value="3"/>
</dbReference>
<feature type="domain" description="C2H2-type" evidence="10">
    <location>
        <begin position="919"/>
        <end position="946"/>
    </location>
</feature>
<dbReference type="InterPro" id="IPR050331">
    <property type="entry name" value="Zinc_finger"/>
</dbReference>
<dbReference type="EMBL" id="QCYY01003158">
    <property type="protein sequence ID" value="ROT64987.1"/>
    <property type="molecule type" value="Genomic_DNA"/>
</dbReference>
<proteinExistence type="predicted"/>
<dbReference type="AlphaFoldDB" id="A0A423SL68"/>
<dbReference type="OrthoDB" id="6354893at2759"/>
<dbReference type="FunFam" id="3.30.160.60:FF:000448">
    <property type="entry name" value="RE1-silencing transcription factor A"/>
    <property type="match status" value="1"/>
</dbReference>
<reference evidence="11 12" key="1">
    <citation type="submission" date="2018-04" db="EMBL/GenBank/DDBJ databases">
        <authorList>
            <person name="Zhang X."/>
            <person name="Yuan J."/>
            <person name="Li F."/>
            <person name="Xiang J."/>
        </authorList>
    </citation>
    <scope>NUCLEOTIDE SEQUENCE [LARGE SCALE GENOMIC DNA]</scope>
    <source>
        <tissue evidence="11">Muscle</tissue>
    </source>
</reference>
<dbReference type="PROSITE" id="PS00028">
    <property type="entry name" value="ZINC_FINGER_C2H2_1"/>
    <property type="match status" value="2"/>
</dbReference>
<keyword evidence="4 7" id="KW-0863">Zinc-finger</keyword>
<dbReference type="InterPro" id="IPR011333">
    <property type="entry name" value="SKP1/BTB/POZ_sf"/>
</dbReference>
<dbReference type="GO" id="GO:0008270">
    <property type="term" value="F:zinc ion binding"/>
    <property type="evidence" value="ECO:0007669"/>
    <property type="project" value="UniProtKB-KW"/>
</dbReference>
<evidence type="ECO:0000256" key="2">
    <source>
        <dbReference type="ARBA" id="ARBA00022723"/>
    </source>
</evidence>
<dbReference type="SUPFAM" id="SSF57667">
    <property type="entry name" value="beta-beta-alpha zinc fingers"/>
    <property type="match status" value="2"/>
</dbReference>
<reference evidence="11 12" key="2">
    <citation type="submission" date="2019-01" db="EMBL/GenBank/DDBJ databases">
        <title>The decoding of complex shrimp genome reveals the adaptation for benthos swimmer, frequently molting mechanism and breeding impact on genome.</title>
        <authorList>
            <person name="Sun Y."/>
            <person name="Gao Y."/>
            <person name="Yu Y."/>
        </authorList>
    </citation>
    <scope>NUCLEOTIDE SEQUENCE [LARGE SCALE GENOMIC DNA]</scope>
    <source>
        <tissue evidence="11">Muscle</tissue>
    </source>
</reference>
<dbReference type="PROSITE" id="PS50097">
    <property type="entry name" value="BTB"/>
    <property type="match status" value="1"/>
</dbReference>
<dbReference type="CDD" id="cd18186">
    <property type="entry name" value="BTB_POZ_ZBTB_KLHL-like"/>
    <property type="match status" value="1"/>
</dbReference>
<evidence type="ECO:0000256" key="1">
    <source>
        <dbReference type="ARBA" id="ARBA00004123"/>
    </source>
</evidence>
<dbReference type="PROSITE" id="PS50157">
    <property type="entry name" value="ZINC_FINGER_C2H2_2"/>
    <property type="match status" value="3"/>
</dbReference>
<feature type="compositionally biased region" description="Basic and acidic residues" evidence="8">
    <location>
        <begin position="288"/>
        <end position="306"/>
    </location>
</feature>
<comment type="subcellular location">
    <subcellularLocation>
        <location evidence="1">Nucleus</location>
    </subcellularLocation>
</comment>
<evidence type="ECO:0000256" key="4">
    <source>
        <dbReference type="ARBA" id="ARBA00022771"/>
    </source>
</evidence>
<dbReference type="Pfam" id="PF00096">
    <property type="entry name" value="zf-C2H2"/>
    <property type="match status" value="2"/>
</dbReference>
<sequence length="1049" mass="111623">MATGVGDRLSWSSHSIVLANSLHRLYAQSSMLDVRLVCDQAHIYAHKVVLAAGSHFFWERLQSLGAGMVELQMSSVNLGTPITPSDLRAVVEYMYCGELLVPHHRLPYVLALVRSLQVFGFQTDLESQFLTPSEIHYAAETPNVIEVPTESPHVTLEGTVESSGGLADHTTLPLLTVKPQDQNILQDPPKYSEPLKLDTNLGTHGSSTNMSFSELCTAPGAEGDVFAVQCNQVKHNIPSVFESSVLEDNSLVFKTRPPECSEVFSKSDGDVYSGAVLNLTSEPDASDDDNRMVNVGKDDRSQRDPRQTNSCVLEGDTDDAYNTVMLLEALAGEAAGTPTQAVVDVDSIFLPEDAKMAVSPRWIRSRKSLRASAESRARLKVKDSIGGVSLQDTSQRQSTVCPSLQATSPGEEANISDAKESWMVVVPESAGGIPLVQQATNINTVHPQLSLPHSSQDISHDHTSTIHVDSSSLTSQATIPPLATVTMASPIISQASCASTIPVLTHSSVSNPGTLLGHSSIPNAASLLTQPSLPFTPYIQPSLLSTTVLNQSDVTQPHQALSTIPMQVLSAQSLDSEVSVSYSPNAPYTGTSSSVSSQSSLLPVHVQTQGSVATVLPTTQTAIASTSPTIARTSSAVTSHSGVSSPSSLVTSSFTPVPLVSHSSVSSTPDLNPSGISHSGISTPLIIQSTIASNILLTQPPISAPVLAAPSVISTPILTQPNPNISPVVIQPTIPAVPPPTLSSSASTVDHGSGVSELIFSSSNSTAPSSSSCVTTWSDSPELSYTTASMVDSSSVSLSSSSRSNCHSTMTSTSPSQENDIPCTSSSIILSTRCSSTETTTMVTPTSSLTTATVTSVTSATIKESSETTNTCASPVSITPSSPDQIPEYPAESQLCDFNSPLQRTLVKHASSHITKDNNICAICSKKFKTRATIKTHLRVHLGEEVMYKCDSCPVMYSQKFNLIKHMASKHQRDADGQPLTEALTCPYCAFSTLAEYKLKAHIVRRHTVDKPFKCDHCTYATTEKTALAKHIRTHTKERPYICETCGFQ</sequence>
<dbReference type="InterPro" id="IPR036236">
    <property type="entry name" value="Znf_C2H2_sf"/>
</dbReference>
<keyword evidence="12" id="KW-1185">Reference proteome</keyword>
<dbReference type="InterPro" id="IPR013087">
    <property type="entry name" value="Znf_C2H2_type"/>
</dbReference>
<evidence type="ECO:0000256" key="5">
    <source>
        <dbReference type="ARBA" id="ARBA00022833"/>
    </source>
</evidence>
<keyword evidence="3" id="KW-0677">Repeat</keyword>
<dbReference type="Gene3D" id="3.30.710.10">
    <property type="entry name" value="Potassium Channel Kv1.1, Chain A"/>
    <property type="match status" value="1"/>
</dbReference>
<evidence type="ECO:0000313" key="12">
    <source>
        <dbReference type="Proteomes" id="UP000283509"/>
    </source>
</evidence>
<comment type="caution">
    <text evidence="11">The sequence shown here is derived from an EMBL/GenBank/DDBJ whole genome shotgun (WGS) entry which is preliminary data.</text>
</comment>
<dbReference type="PANTHER" id="PTHR16515:SF49">
    <property type="entry name" value="GASTRULA ZINC FINGER PROTEIN XLCGF49.1-LIKE-RELATED"/>
    <property type="match status" value="1"/>
</dbReference>
<feature type="domain" description="C2H2-type" evidence="10">
    <location>
        <begin position="1013"/>
        <end position="1040"/>
    </location>
</feature>
<feature type="region of interest" description="Disordered" evidence="8">
    <location>
        <begin position="280"/>
        <end position="310"/>
    </location>
</feature>
<evidence type="ECO:0000256" key="3">
    <source>
        <dbReference type="ARBA" id="ARBA00022737"/>
    </source>
</evidence>
<dbReference type="Proteomes" id="UP000283509">
    <property type="component" value="Unassembled WGS sequence"/>
</dbReference>
<feature type="region of interest" description="Disordered" evidence="8">
    <location>
        <begin position="799"/>
        <end position="821"/>
    </location>
</feature>
<feature type="region of interest" description="Disordered" evidence="8">
    <location>
        <begin position="390"/>
        <end position="410"/>
    </location>
</feature>
<evidence type="ECO:0000313" key="11">
    <source>
        <dbReference type="EMBL" id="ROT64987.1"/>
    </source>
</evidence>